<gene>
    <name evidence="3" type="ORF">AB835_00310</name>
</gene>
<comment type="caution">
    <text evidence="3">The sequence shown here is derived from an EMBL/GenBank/DDBJ whole genome shotgun (WGS) entry which is preliminary data.</text>
</comment>
<organism evidence="3 4">
    <name type="scientific">Candidatus Endobugula sertula</name>
    <name type="common">Bugula neritina bacterial symbiont</name>
    <dbReference type="NCBI Taxonomy" id="62101"/>
    <lineage>
        <taxon>Bacteria</taxon>
        <taxon>Pseudomonadati</taxon>
        <taxon>Pseudomonadota</taxon>
        <taxon>Gammaproteobacteria</taxon>
        <taxon>Cellvibrionales</taxon>
        <taxon>Cellvibrionaceae</taxon>
        <taxon>Candidatus Endobugula</taxon>
    </lineage>
</organism>
<dbReference type="PANTHER" id="PTHR30050:SF5">
    <property type="entry name" value="DNAA REGULATORY INACTIVATOR HDA"/>
    <property type="match status" value="1"/>
</dbReference>
<dbReference type="STRING" id="62101.AB835_00310"/>
<dbReference type="Gene3D" id="3.40.50.300">
    <property type="entry name" value="P-loop containing nucleotide triphosphate hydrolases"/>
    <property type="match status" value="1"/>
</dbReference>
<name>A0A1D2QTV9_9GAMM</name>
<evidence type="ECO:0000259" key="2">
    <source>
        <dbReference type="Pfam" id="PF22688"/>
    </source>
</evidence>
<dbReference type="AlphaFoldDB" id="A0A1D2QTV9"/>
<dbReference type="InterPro" id="IPR013317">
    <property type="entry name" value="DnaA_dom"/>
</dbReference>
<proteinExistence type="predicted"/>
<sequence>MYKQLPLSITLQVDATFDNYFTSDGNVLPVEALQYFCQHPQEPFFYLSGPSGSGVTHLLQAVQHQLSQFNVQYWPLKELMTHPAEDMFLELDSLDMVILDDLELMAGKTEWELVLFHLYNRLRDSGKQLLIGAHFTPKELEVNLSDLKSRLQWGISYRLQSLNDNDKKRALIFRADALGLRLNDDVTQFILNHCCRDIRQLMFLLDIMDKASLAEKRQLTIPFVKRVLGL</sequence>
<dbReference type="Pfam" id="PF00308">
    <property type="entry name" value="Bac_DnaA"/>
    <property type="match status" value="1"/>
</dbReference>
<feature type="domain" description="Hda lid" evidence="2">
    <location>
        <begin position="164"/>
        <end position="228"/>
    </location>
</feature>
<dbReference type="InterPro" id="IPR027417">
    <property type="entry name" value="P-loop_NTPase"/>
</dbReference>
<evidence type="ECO:0000313" key="4">
    <source>
        <dbReference type="Proteomes" id="UP000242502"/>
    </source>
</evidence>
<dbReference type="GO" id="GO:0006270">
    <property type="term" value="P:DNA replication initiation"/>
    <property type="evidence" value="ECO:0007669"/>
    <property type="project" value="TreeGrafter"/>
</dbReference>
<dbReference type="InterPro" id="IPR017788">
    <property type="entry name" value="Hda"/>
</dbReference>
<evidence type="ECO:0000259" key="1">
    <source>
        <dbReference type="Pfam" id="PF00308"/>
    </source>
</evidence>
<dbReference type="SUPFAM" id="SSF52540">
    <property type="entry name" value="P-loop containing nucleoside triphosphate hydrolases"/>
    <property type="match status" value="1"/>
</dbReference>
<dbReference type="PANTHER" id="PTHR30050">
    <property type="entry name" value="CHROMOSOMAL REPLICATION INITIATOR PROTEIN DNAA"/>
    <property type="match status" value="1"/>
</dbReference>
<dbReference type="Gene3D" id="1.10.8.60">
    <property type="match status" value="1"/>
</dbReference>
<dbReference type="GO" id="GO:0032297">
    <property type="term" value="P:negative regulation of DNA-templated DNA replication initiation"/>
    <property type="evidence" value="ECO:0007669"/>
    <property type="project" value="InterPro"/>
</dbReference>
<dbReference type="Proteomes" id="UP000242502">
    <property type="component" value="Unassembled WGS sequence"/>
</dbReference>
<dbReference type="EMBL" id="MDLC01000002">
    <property type="protein sequence ID" value="ODS24984.1"/>
    <property type="molecule type" value="Genomic_DNA"/>
</dbReference>
<protein>
    <submittedName>
        <fullName evidence="3">DnaA regulatory inactivator Hda</fullName>
    </submittedName>
</protein>
<feature type="domain" description="Chromosomal replication initiator protein DnaA ATPAse" evidence="1">
    <location>
        <begin position="12"/>
        <end position="156"/>
    </location>
</feature>
<reference evidence="3 4" key="1">
    <citation type="journal article" date="2016" name="Appl. Environ. Microbiol.">
        <title>Lack of Overt Genome Reduction in the Bryostatin-Producing Bryozoan Symbiont "Candidatus Endobugula sertula".</title>
        <authorList>
            <person name="Miller I.J."/>
            <person name="Vanee N."/>
            <person name="Fong S.S."/>
            <person name="Lim-Fong G.E."/>
            <person name="Kwan J.C."/>
        </authorList>
    </citation>
    <scope>NUCLEOTIDE SEQUENCE [LARGE SCALE GENOMIC DNA]</scope>
    <source>
        <strain evidence="3">AB1-4</strain>
    </source>
</reference>
<dbReference type="InterPro" id="IPR055199">
    <property type="entry name" value="Hda_lid"/>
</dbReference>
<evidence type="ECO:0000313" key="3">
    <source>
        <dbReference type="EMBL" id="ODS24984.1"/>
    </source>
</evidence>
<dbReference type="NCBIfam" id="TIGR03420">
    <property type="entry name" value="DnaA_homol_Hda"/>
    <property type="match status" value="1"/>
</dbReference>
<dbReference type="Pfam" id="PF22688">
    <property type="entry name" value="Hda_lid"/>
    <property type="match status" value="1"/>
</dbReference>
<accession>A0A1D2QTV9</accession>